<comment type="caution">
    <text evidence="2">The sequence shown here is derived from an EMBL/GenBank/DDBJ whole genome shotgun (WGS) entry which is preliminary data.</text>
</comment>
<accession>A0ABV7ZJE7</accession>
<evidence type="ECO:0000313" key="3">
    <source>
        <dbReference type="Proteomes" id="UP001595783"/>
    </source>
</evidence>
<protein>
    <submittedName>
        <fullName evidence="2">Transposase</fullName>
    </submittedName>
</protein>
<evidence type="ECO:0000256" key="1">
    <source>
        <dbReference type="SAM" id="SignalP"/>
    </source>
</evidence>
<dbReference type="RefSeq" id="WP_233709008.1">
    <property type="nucleotide sequence ID" value="NZ_FZMF01000022.1"/>
</dbReference>
<feature type="chain" id="PRO_5047499803" evidence="1">
    <location>
        <begin position="20"/>
        <end position="452"/>
    </location>
</feature>
<organism evidence="2 3">
    <name type="scientific">Helicobacter baculiformis</name>
    <dbReference type="NCBI Taxonomy" id="427351"/>
    <lineage>
        <taxon>Bacteria</taxon>
        <taxon>Pseudomonadati</taxon>
        <taxon>Campylobacterota</taxon>
        <taxon>Epsilonproteobacteria</taxon>
        <taxon>Campylobacterales</taxon>
        <taxon>Helicobacteraceae</taxon>
        <taxon>Helicobacter</taxon>
    </lineage>
</organism>
<name>A0ABV7ZJE7_9HELI</name>
<proteinExistence type="predicted"/>
<dbReference type="Proteomes" id="UP001595783">
    <property type="component" value="Unassembled WGS sequence"/>
</dbReference>
<evidence type="ECO:0000313" key="2">
    <source>
        <dbReference type="EMBL" id="MFC3847903.1"/>
    </source>
</evidence>
<gene>
    <name evidence="2" type="ORF">ACFOPX_05080</name>
</gene>
<keyword evidence="3" id="KW-1185">Reference proteome</keyword>
<reference evidence="3" key="1">
    <citation type="journal article" date="2019" name="Int. J. Syst. Evol. Microbiol.">
        <title>The Global Catalogue of Microorganisms (GCM) 10K type strain sequencing project: providing services to taxonomists for standard genome sequencing and annotation.</title>
        <authorList>
            <consortium name="The Broad Institute Genomics Platform"/>
            <consortium name="The Broad Institute Genome Sequencing Center for Infectious Disease"/>
            <person name="Wu L."/>
            <person name="Ma J."/>
        </authorList>
    </citation>
    <scope>NUCLEOTIDE SEQUENCE [LARGE SCALE GENOMIC DNA]</scope>
    <source>
        <strain evidence="3">CCUG 53816</strain>
    </source>
</reference>
<dbReference type="EMBL" id="JBHRZO010000034">
    <property type="protein sequence ID" value="MFC3847903.1"/>
    <property type="molecule type" value="Genomic_DNA"/>
</dbReference>
<sequence length="452" mass="50685">MRRVLLILMGSVLLGNAHAGVRPRMPSPLPPAKQIVVPLEPCNDDCLKKLYAHGQIFSFMARYVQGFTAQPPKNTHDAQLKDNYAIANDIINPRSSSSVVPKSLETEATQNSPYKVALLVAKDVVGKYSNTAINSILAYLSLKEQNFIFKVFDSRKEDPESLKQTYQRIVNERFPFVIALLTQDGVQNLISQTPLSLPTIVPSVHKHQLQWVADLPLTLNFGGIDFAQQMSMLVGLSQHKPLVIYNDDSFRGAMLGKSVQDLGAPIVYQDTITFKKASSFSFELRSQARYFKNAVVVLNTPIVKTGLLLSQIGMLSRAKRPQMLLSSQINFNLSMFMLTQPKDRQHFYLASAIGRINPYLEQYASILGVNLAYDWVGYTSVDSLEHMLTRIYGVQERYFGEPLVDRQIVYTNTIYTPKGLSFAPISLTPSIPIAQPPIPIILEEQNDDDEEE</sequence>
<keyword evidence="1" id="KW-0732">Signal</keyword>
<feature type="signal peptide" evidence="1">
    <location>
        <begin position="1"/>
        <end position="19"/>
    </location>
</feature>